<evidence type="ECO:0000256" key="11">
    <source>
        <dbReference type="RuleBase" id="RU004227"/>
    </source>
</evidence>
<comment type="subcellular location">
    <subcellularLocation>
        <location evidence="8">Cytoplasm</location>
    </subcellularLocation>
</comment>
<name>A0A934K6L3_9BACT</name>
<feature type="region of interest" description="Domain IV, binds dsDNA" evidence="8">
    <location>
        <begin position="328"/>
        <end position="450"/>
    </location>
</feature>
<dbReference type="SMART" id="SM00760">
    <property type="entry name" value="Bac_DnaA_C"/>
    <property type="match status" value="1"/>
</dbReference>
<organism evidence="14 15">
    <name type="scientific">Candidatus Dormiibacter inghamiae</name>
    <dbReference type="NCBI Taxonomy" id="3127013"/>
    <lineage>
        <taxon>Bacteria</taxon>
        <taxon>Bacillati</taxon>
        <taxon>Candidatus Dormiibacterota</taxon>
        <taxon>Candidatus Dormibacteria</taxon>
        <taxon>Candidatus Dormibacterales</taxon>
        <taxon>Candidatus Dormibacteraceae</taxon>
        <taxon>Candidatus Dormiibacter</taxon>
    </lineage>
</organism>
<dbReference type="GO" id="GO:0006270">
    <property type="term" value="P:DNA replication initiation"/>
    <property type="evidence" value="ECO:0007669"/>
    <property type="project" value="UniProtKB-UniRule"/>
</dbReference>
<dbReference type="InterPro" id="IPR013159">
    <property type="entry name" value="DnaA_C"/>
</dbReference>
<dbReference type="AlphaFoldDB" id="A0A934K6L3"/>
<evidence type="ECO:0000313" key="15">
    <source>
        <dbReference type="Proteomes" id="UP000620075"/>
    </source>
</evidence>
<feature type="region of interest" description="Domain I, interacts with DnaA modulators" evidence="8">
    <location>
        <begin position="1"/>
        <end position="80"/>
    </location>
</feature>
<evidence type="ECO:0000256" key="2">
    <source>
        <dbReference type="ARBA" id="ARBA00022490"/>
    </source>
</evidence>
<accession>A0A934K6L3</accession>
<evidence type="ECO:0000256" key="5">
    <source>
        <dbReference type="ARBA" id="ARBA00022840"/>
    </source>
</evidence>
<comment type="caution">
    <text evidence="14">The sequence shown here is derived from an EMBL/GenBank/DDBJ whole genome shotgun (WGS) entry which is preliminary data.</text>
</comment>
<dbReference type="InterPro" id="IPR013317">
    <property type="entry name" value="DnaA_dom"/>
</dbReference>
<dbReference type="InterPro" id="IPR027417">
    <property type="entry name" value="P-loop_NTPase"/>
</dbReference>
<evidence type="ECO:0000313" key="14">
    <source>
        <dbReference type="EMBL" id="MBJ7602651.1"/>
    </source>
</evidence>
<dbReference type="GO" id="GO:0005737">
    <property type="term" value="C:cytoplasm"/>
    <property type="evidence" value="ECO:0007669"/>
    <property type="project" value="UniProtKB-SubCell"/>
</dbReference>
<dbReference type="PANTHER" id="PTHR30050:SF2">
    <property type="entry name" value="CHROMOSOMAL REPLICATION INITIATOR PROTEIN DNAA"/>
    <property type="match status" value="1"/>
</dbReference>
<feature type="binding site" evidence="8">
    <location>
        <position position="158"/>
    </location>
    <ligand>
        <name>ATP</name>
        <dbReference type="ChEBI" id="CHEBI:30616"/>
    </ligand>
</feature>
<comment type="caution">
    <text evidence="8">Lacks conserved residue(s) required for the propagation of feature annotation.</text>
</comment>
<comment type="similarity">
    <text evidence="1 8 11">Belongs to the DnaA family.</text>
</comment>
<keyword evidence="4 8" id="KW-0547">Nucleotide-binding</keyword>
<dbReference type="InterPro" id="IPR010921">
    <property type="entry name" value="Trp_repressor/repl_initiator"/>
</dbReference>
<dbReference type="Gene3D" id="3.30.300.180">
    <property type="match status" value="1"/>
</dbReference>
<dbReference type="InterPro" id="IPR038454">
    <property type="entry name" value="DnaA_N_sf"/>
</dbReference>
<keyword evidence="7 8" id="KW-0238">DNA-binding</keyword>
<keyword evidence="5 8" id="KW-0067">ATP-binding</keyword>
<feature type="binding site" evidence="8">
    <location>
        <position position="154"/>
    </location>
    <ligand>
        <name>ATP</name>
        <dbReference type="ChEBI" id="CHEBI:30616"/>
    </ligand>
</feature>
<dbReference type="SUPFAM" id="SSF52540">
    <property type="entry name" value="P-loop containing nucleoside triphosphate hydrolases"/>
    <property type="match status" value="1"/>
</dbReference>
<evidence type="ECO:0000256" key="4">
    <source>
        <dbReference type="ARBA" id="ARBA00022741"/>
    </source>
</evidence>
<proteinExistence type="inferred from homology"/>
<dbReference type="Pfam" id="PF11638">
    <property type="entry name" value="DnaA_N"/>
    <property type="match status" value="1"/>
</dbReference>
<evidence type="ECO:0000256" key="3">
    <source>
        <dbReference type="ARBA" id="ARBA00022705"/>
    </source>
</evidence>
<dbReference type="InterPro" id="IPR003593">
    <property type="entry name" value="AAA+_ATPase"/>
</dbReference>
<dbReference type="SUPFAM" id="SSF48295">
    <property type="entry name" value="TrpR-like"/>
    <property type="match status" value="1"/>
</dbReference>
<evidence type="ECO:0000259" key="12">
    <source>
        <dbReference type="SMART" id="SM00382"/>
    </source>
</evidence>
<feature type="binding site" evidence="8">
    <location>
        <position position="157"/>
    </location>
    <ligand>
        <name>ATP</name>
        <dbReference type="ChEBI" id="CHEBI:30616"/>
    </ligand>
</feature>
<comment type="subunit">
    <text evidence="8">Oligomerizes as a right-handed, spiral filament on DNA at oriC.</text>
</comment>
<dbReference type="GO" id="GO:0006275">
    <property type="term" value="P:regulation of DNA replication"/>
    <property type="evidence" value="ECO:0007669"/>
    <property type="project" value="UniProtKB-UniRule"/>
</dbReference>
<evidence type="ECO:0000256" key="1">
    <source>
        <dbReference type="ARBA" id="ARBA00006583"/>
    </source>
</evidence>
<dbReference type="Pfam" id="PF00308">
    <property type="entry name" value="Bac_DnaA"/>
    <property type="match status" value="1"/>
</dbReference>
<reference evidence="14 15" key="1">
    <citation type="submission" date="2020-10" db="EMBL/GenBank/DDBJ databases">
        <title>Ca. Dormibacterota MAGs.</title>
        <authorList>
            <person name="Montgomery K."/>
        </authorList>
    </citation>
    <scope>NUCLEOTIDE SEQUENCE [LARGE SCALE GENOMIC DNA]</scope>
    <source>
        <strain evidence="14">SC8811_S16_3</strain>
    </source>
</reference>
<dbReference type="Proteomes" id="UP000620075">
    <property type="component" value="Unassembled WGS sequence"/>
</dbReference>
<dbReference type="GO" id="GO:0005886">
    <property type="term" value="C:plasma membrane"/>
    <property type="evidence" value="ECO:0007669"/>
    <property type="project" value="TreeGrafter"/>
</dbReference>
<dbReference type="CDD" id="cd00009">
    <property type="entry name" value="AAA"/>
    <property type="match status" value="1"/>
</dbReference>
<dbReference type="NCBIfam" id="TIGR00362">
    <property type="entry name" value="DnaA"/>
    <property type="match status" value="1"/>
</dbReference>
<comment type="domain">
    <text evidence="8">Domain I is involved in oligomerization and binding regulators, domain II is flexibile and of varying length in different bacteria, domain III forms the AAA+ region, while domain IV binds dsDNA.</text>
</comment>
<dbReference type="InterPro" id="IPR001957">
    <property type="entry name" value="Chromosome_initiator_DnaA"/>
</dbReference>
<gene>
    <name evidence="8 14" type="primary">dnaA</name>
    <name evidence="14" type="ORF">JF888_05590</name>
</gene>
<dbReference type="SMART" id="SM00382">
    <property type="entry name" value="AAA"/>
    <property type="match status" value="1"/>
</dbReference>
<dbReference type="GO" id="GO:0008289">
    <property type="term" value="F:lipid binding"/>
    <property type="evidence" value="ECO:0007669"/>
    <property type="project" value="UniProtKB-KW"/>
</dbReference>
<dbReference type="CDD" id="cd06571">
    <property type="entry name" value="Bac_DnaA_C"/>
    <property type="match status" value="1"/>
</dbReference>
<dbReference type="Gene3D" id="1.10.8.60">
    <property type="match status" value="1"/>
</dbReference>
<feature type="domain" description="Chromosomal replication initiator DnaA C-terminal" evidence="13">
    <location>
        <begin position="356"/>
        <end position="425"/>
    </location>
</feature>
<dbReference type="InterPro" id="IPR024633">
    <property type="entry name" value="DnaA_N_dom"/>
</dbReference>
<evidence type="ECO:0000259" key="13">
    <source>
        <dbReference type="SMART" id="SM00760"/>
    </source>
</evidence>
<keyword evidence="2 8" id="KW-0963">Cytoplasm</keyword>
<comment type="function">
    <text evidence="8 10">Plays an essential role in the initiation and regulation of chromosomal replication. ATP-DnaA binds to the origin of replication (oriC) to initiate formation of the DNA replication initiation complex once per cell cycle. Binds the DnaA box (a 9 base pair repeat at the origin) and separates the double-stranded (ds)DNA. Forms a right-handed helical filament on oriC DNA; dsDNA binds to the exterior of the filament while single-stranded (ss)DNA is stabiized in the filament's interior. The ATP-DnaA-oriC complex binds and stabilizes one strand of the AT-rich DNA unwinding element (DUE), permitting loading of DNA polymerase. After initiation quickly degrades to an ADP-DnaA complex that is not apt for DNA replication. Binds acidic phospholipids.</text>
</comment>
<dbReference type="PANTHER" id="PTHR30050">
    <property type="entry name" value="CHROMOSOMAL REPLICATION INITIATOR PROTEIN DNAA"/>
    <property type="match status" value="1"/>
</dbReference>
<keyword evidence="3 8" id="KW-0235">DNA replication</keyword>
<dbReference type="InterPro" id="IPR020591">
    <property type="entry name" value="Chromosome_initiator_DnaA-like"/>
</dbReference>
<feature type="binding site" evidence="8">
    <location>
        <position position="156"/>
    </location>
    <ligand>
        <name>ATP</name>
        <dbReference type="ChEBI" id="CHEBI:30616"/>
    </ligand>
</feature>
<dbReference type="Pfam" id="PF08299">
    <property type="entry name" value="Bac_DnaA_C"/>
    <property type="match status" value="1"/>
</dbReference>
<evidence type="ECO:0000256" key="10">
    <source>
        <dbReference type="RuleBase" id="RU000577"/>
    </source>
</evidence>
<feature type="domain" description="AAA+ ATPase" evidence="12">
    <location>
        <begin position="143"/>
        <end position="272"/>
    </location>
</feature>
<dbReference type="GO" id="GO:0005524">
    <property type="term" value="F:ATP binding"/>
    <property type="evidence" value="ECO:0007669"/>
    <property type="project" value="UniProtKB-UniRule"/>
</dbReference>
<dbReference type="GO" id="GO:0003688">
    <property type="term" value="F:DNA replication origin binding"/>
    <property type="evidence" value="ECO:0007669"/>
    <property type="project" value="UniProtKB-UniRule"/>
</dbReference>
<dbReference type="HAMAP" id="MF_00377">
    <property type="entry name" value="DnaA_bact"/>
    <property type="match status" value="1"/>
</dbReference>
<evidence type="ECO:0000256" key="7">
    <source>
        <dbReference type="ARBA" id="ARBA00023125"/>
    </source>
</evidence>
<evidence type="ECO:0000256" key="8">
    <source>
        <dbReference type="HAMAP-Rule" id="MF_00377"/>
    </source>
</evidence>
<dbReference type="RefSeq" id="WP_338177359.1">
    <property type="nucleotide sequence ID" value="NZ_JAEKNQ010000021.1"/>
</dbReference>
<dbReference type="PRINTS" id="PR00051">
    <property type="entry name" value="DNAA"/>
</dbReference>
<keyword evidence="6 8" id="KW-0446">Lipid-binding</keyword>
<sequence length="450" mass="50926">MNEEQIWSVVQDDLRFQIPKSTYETWVRNTVLLSSVGSIFQIGVPSRLHKSWLEDRFAGMIRETLQEVVGSEVQLDFVVSRNGHALQAAPEPTYFSPPTSQEQPATPTTALSAKFRFATFVVGNNSRFAHAAAQAVAEAPGLSYNPLFLYGGVGLGKTHLMHAIGHHVQARWPQKRVVYLTSEHFMNEMITSIQANLMEEFRTRYRTVDVLLIDDIQFLAGNKATTKEEFFHTFNALHEIGKQVVISSDRAPKDIPTLEDRLRSRFEQGLMADIQPPDFETRVAILRAKVGDNDKLLSEEVLTFIAHKVQKNIRELEGALTRLLAYSAIHQKRIGEAEAAELLADIIPAGLRRPLSIDRIQQVVAGYYELSVEDMKGKRRDKHIVLPRQVAMYLVREETPSSLPQIGQAFGGRDHTTALHSIDKIANEIKEDARLRYDVQAIRDRLDDHR</sequence>
<dbReference type="FunFam" id="3.40.50.300:FF:000668">
    <property type="entry name" value="Chromosomal replication initiator protein DnaA"/>
    <property type="match status" value="1"/>
</dbReference>
<dbReference type="Gene3D" id="3.40.50.300">
    <property type="entry name" value="P-loop containing nucleotide triphosphate hydrolases"/>
    <property type="match status" value="1"/>
</dbReference>
<dbReference type="Gene3D" id="1.10.1750.10">
    <property type="match status" value="1"/>
</dbReference>
<evidence type="ECO:0000256" key="9">
    <source>
        <dbReference type="NCBIfam" id="TIGR00362"/>
    </source>
</evidence>
<dbReference type="EMBL" id="JAEKNQ010000021">
    <property type="protein sequence ID" value="MBJ7602651.1"/>
    <property type="molecule type" value="Genomic_DNA"/>
</dbReference>
<protein>
    <recommendedName>
        <fullName evidence="8 9">Chromosomal replication initiator protein DnaA</fullName>
    </recommendedName>
</protein>
<evidence type="ECO:0000256" key="6">
    <source>
        <dbReference type="ARBA" id="ARBA00023121"/>
    </source>
</evidence>